<protein>
    <recommendedName>
        <fullName evidence="1">F-box domain-containing protein</fullName>
    </recommendedName>
</protein>
<sequence>MPGDSKFGVKAVAEEVIEPVPLVNSISSWSNTIASIRRSLPPIPEDLMAPVPLLNVTYPSNTMPKPSTPRLTTIPEELIDRIVSSLDKPALTHLSHTCKLLSRIANPHLWSTLHLVLSFNSLLKPKRLALVKYLTDNPLLASHIRDLHIKCKGPRIYPEFWLPWFATLLAALPNLESFVFTDGFGKRSVPDYPLQQMLSPLQAVAGGKLQRLDLDYDREPLALETSLFTLPISHLHIRRAALPKTPPPAINPLPQSPITHLSLSDFPPGVKRLGRSGTPGSYNLSWDRTHTCPHLLSLGDTFPHLTSFSFLVAERDSLPEFYARNMVQIVEKSLSRHTLRSLTLGGRASPAGYAPAKGGQDPAVGAMRVLRRGSKIEVLDIYAGSLQEEGRFDLELPGTVKRLTLRKVESVYDKVLAELRLLSSQGVRTRFPSLERITVCGSWGDVEAQPVRMTTGRLPFRVGDDDHLVVDRQEGGGVAEMRKESDVVGCFEDLREEYAEQGVRLDFVREECVEVGFPLHELDQVMQAVMMGRPGGSRTPRWLFDSFEG</sequence>
<feature type="domain" description="F-box" evidence="1">
    <location>
        <begin position="68"/>
        <end position="113"/>
    </location>
</feature>
<reference evidence="2 3" key="1">
    <citation type="submission" date="2021-02" db="EMBL/GenBank/DDBJ databases">
        <title>Genome assembly of Pseudopithomyces chartarum.</title>
        <authorList>
            <person name="Jauregui R."/>
            <person name="Singh J."/>
            <person name="Voisey C."/>
        </authorList>
    </citation>
    <scope>NUCLEOTIDE SEQUENCE [LARGE SCALE GENOMIC DNA]</scope>
    <source>
        <strain evidence="2 3">AGR01</strain>
    </source>
</reference>
<comment type="caution">
    <text evidence="2">The sequence shown here is derived from an EMBL/GenBank/DDBJ whole genome shotgun (WGS) entry which is preliminary data.</text>
</comment>
<dbReference type="Pfam" id="PF12937">
    <property type="entry name" value="F-box-like"/>
    <property type="match status" value="1"/>
</dbReference>
<accession>A0AAN6M029</accession>
<organism evidence="2 3">
    <name type="scientific">Pseudopithomyces chartarum</name>
    <dbReference type="NCBI Taxonomy" id="1892770"/>
    <lineage>
        <taxon>Eukaryota</taxon>
        <taxon>Fungi</taxon>
        <taxon>Dikarya</taxon>
        <taxon>Ascomycota</taxon>
        <taxon>Pezizomycotina</taxon>
        <taxon>Dothideomycetes</taxon>
        <taxon>Pleosporomycetidae</taxon>
        <taxon>Pleosporales</taxon>
        <taxon>Massarineae</taxon>
        <taxon>Didymosphaeriaceae</taxon>
        <taxon>Pseudopithomyces</taxon>
    </lineage>
</organism>
<dbReference type="SUPFAM" id="SSF81383">
    <property type="entry name" value="F-box domain"/>
    <property type="match status" value="1"/>
</dbReference>
<evidence type="ECO:0000313" key="3">
    <source>
        <dbReference type="Proteomes" id="UP001280581"/>
    </source>
</evidence>
<name>A0AAN6M029_9PLEO</name>
<dbReference type="InterPro" id="IPR036047">
    <property type="entry name" value="F-box-like_dom_sf"/>
</dbReference>
<proteinExistence type="predicted"/>
<dbReference type="PROSITE" id="PS50181">
    <property type="entry name" value="FBOX"/>
    <property type="match status" value="1"/>
</dbReference>
<evidence type="ECO:0000313" key="2">
    <source>
        <dbReference type="EMBL" id="KAK3208769.1"/>
    </source>
</evidence>
<gene>
    <name evidence="2" type="ORF">GRF29_77g1903901</name>
</gene>
<dbReference type="AlphaFoldDB" id="A0AAN6M029"/>
<evidence type="ECO:0000259" key="1">
    <source>
        <dbReference type="PROSITE" id="PS50181"/>
    </source>
</evidence>
<dbReference type="InterPro" id="IPR001810">
    <property type="entry name" value="F-box_dom"/>
</dbReference>
<keyword evidence="3" id="KW-1185">Reference proteome</keyword>
<dbReference type="Proteomes" id="UP001280581">
    <property type="component" value="Unassembled WGS sequence"/>
</dbReference>
<dbReference type="EMBL" id="WVTA01000007">
    <property type="protein sequence ID" value="KAK3208769.1"/>
    <property type="molecule type" value="Genomic_DNA"/>
</dbReference>